<comment type="similarity">
    <text evidence="2 5">Belongs to the GMC oxidoreductase family.</text>
</comment>
<dbReference type="PANTHER" id="PTHR11552:SF147">
    <property type="entry name" value="CHOLINE DEHYDROGENASE, MITOCHONDRIAL"/>
    <property type="match status" value="1"/>
</dbReference>
<dbReference type="SUPFAM" id="SSF54373">
    <property type="entry name" value="FAD-linked reductases, C-terminal domain"/>
    <property type="match status" value="1"/>
</dbReference>
<evidence type="ECO:0000313" key="9">
    <source>
        <dbReference type="Proteomes" id="UP001465331"/>
    </source>
</evidence>
<comment type="caution">
    <text evidence="8">The sequence shown here is derived from an EMBL/GenBank/DDBJ whole genome shotgun (WGS) entry which is preliminary data.</text>
</comment>
<evidence type="ECO:0000313" key="8">
    <source>
        <dbReference type="EMBL" id="MES0875328.1"/>
    </source>
</evidence>
<gene>
    <name evidence="8" type="ORF">ABSH63_15115</name>
</gene>
<evidence type="ECO:0000256" key="2">
    <source>
        <dbReference type="ARBA" id="ARBA00010790"/>
    </source>
</evidence>
<dbReference type="InterPro" id="IPR000172">
    <property type="entry name" value="GMC_OxRdtase_N"/>
</dbReference>
<dbReference type="PROSITE" id="PS51257">
    <property type="entry name" value="PROKAR_LIPOPROTEIN"/>
    <property type="match status" value="1"/>
</dbReference>
<comment type="cofactor">
    <cofactor evidence="1">
        <name>FAD</name>
        <dbReference type="ChEBI" id="CHEBI:57692"/>
    </cofactor>
</comment>
<dbReference type="PROSITE" id="PS00623">
    <property type="entry name" value="GMC_OXRED_1"/>
    <property type="match status" value="1"/>
</dbReference>
<dbReference type="Gene3D" id="3.30.560.10">
    <property type="entry name" value="Glucose Oxidase, domain 3"/>
    <property type="match status" value="1"/>
</dbReference>
<dbReference type="RefSeq" id="WP_352890865.1">
    <property type="nucleotide sequence ID" value="NZ_JBEPIJ010000028.1"/>
</dbReference>
<evidence type="ECO:0000256" key="3">
    <source>
        <dbReference type="ARBA" id="ARBA00022630"/>
    </source>
</evidence>
<dbReference type="Pfam" id="PF05199">
    <property type="entry name" value="GMC_oxred_C"/>
    <property type="match status" value="1"/>
</dbReference>
<dbReference type="InterPro" id="IPR036188">
    <property type="entry name" value="FAD/NAD-bd_sf"/>
</dbReference>
<keyword evidence="3 5" id="KW-0285">Flavoprotein</keyword>
<dbReference type="EMBL" id="JBEPIJ010000028">
    <property type="protein sequence ID" value="MES0875328.1"/>
    <property type="molecule type" value="Genomic_DNA"/>
</dbReference>
<sequence length="532" mass="58069">MDKADYIIVGAGAAGCVLANRLSEDPSVSVLLLEAGPPHRHPFITMPKGLGKILFNSRYVWANPTEPEAATNDQPEHWLRGKVLGGSTSVNGMMYVRGQPADFDALAAQTSADWSWTRIAEAYRAIENHELGPAPTRGASGPLRVTMPPVRDRLSEAMIEAGVAMGLRRKQDPNDPDDSESIGYAARTIDSGRRVSAATAFIDPIRGRPNLHIRTGVTVSRVRIANARATGVEVLCDGRSSSVHAEREVILCGGALASPALLQRSGIGDARMLEALGIAVVADRPQVGRNLSEHRGILMQWKLRANLSQNAEFSGLNLLKNTAQYYLSRSGPMAAATYEVVAYLKSRAEVERPDLQFLLAPYSFDFKSQRQKLEPFPGMHTVAYPLRPTSRGEVQVVSADPSVGSRIRPNFRSTAEDRRMMVDLVKVARRFATQPPLKELIERETYPGEDQQTDEQILAAFDRWGTCGYHAVGTCRMGKDPDSVVDPMLRVRGVSHLRVIDTSVMPQIPAGNTQAPTMAMAWIAAELIRSGA</sequence>
<organism evidence="8 9">
    <name type="scientific">Sinimarinibacterium thermocellulolyticum</name>
    <dbReference type="NCBI Taxonomy" id="3170016"/>
    <lineage>
        <taxon>Bacteria</taxon>
        <taxon>Pseudomonadati</taxon>
        <taxon>Pseudomonadota</taxon>
        <taxon>Gammaproteobacteria</taxon>
        <taxon>Nevskiales</taxon>
        <taxon>Nevskiaceae</taxon>
        <taxon>Sinimarinibacterium</taxon>
    </lineage>
</organism>
<feature type="domain" description="Glucose-methanol-choline oxidoreductase N-terminal" evidence="7">
    <location>
        <begin position="254"/>
        <end position="268"/>
    </location>
</feature>
<dbReference type="Gene3D" id="3.50.50.60">
    <property type="entry name" value="FAD/NAD(P)-binding domain"/>
    <property type="match status" value="1"/>
</dbReference>
<evidence type="ECO:0000256" key="5">
    <source>
        <dbReference type="RuleBase" id="RU003968"/>
    </source>
</evidence>
<proteinExistence type="inferred from homology"/>
<evidence type="ECO:0000256" key="1">
    <source>
        <dbReference type="ARBA" id="ARBA00001974"/>
    </source>
</evidence>
<dbReference type="Pfam" id="PF00732">
    <property type="entry name" value="GMC_oxred_N"/>
    <property type="match status" value="1"/>
</dbReference>
<evidence type="ECO:0000259" key="6">
    <source>
        <dbReference type="PROSITE" id="PS00623"/>
    </source>
</evidence>
<keyword evidence="4 5" id="KW-0274">FAD</keyword>
<evidence type="ECO:0000256" key="4">
    <source>
        <dbReference type="ARBA" id="ARBA00022827"/>
    </source>
</evidence>
<protein>
    <submittedName>
        <fullName evidence="8">GMC family oxidoreductase N-terminal domain-containing protein</fullName>
    </submittedName>
</protein>
<evidence type="ECO:0000259" key="7">
    <source>
        <dbReference type="PROSITE" id="PS00624"/>
    </source>
</evidence>
<dbReference type="SUPFAM" id="SSF51905">
    <property type="entry name" value="FAD/NAD(P)-binding domain"/>
    <property type="match status" value="1"/>
</dbReference>
<name>A0ABV2ADT3_9GAMM</name>
<accession>A0ABV2ADT3</accession>
<dbReference type="PROSITE" id="PS00624">
    <property type="entry name" value="GMC_OXRED_2"/>
    <property type="match status" value="1"/>
</dbReference>
<feature type="domain" description="Glucose-methanol-choline oxidoreductase N-terminal" evidence="6">
    <location>
        <begin position="81"/>
        <end position="104"/>
    </location>
</feature>
<dbReference type="PANTHER" id="PTHR11552">
    <property type="entry name" value="GLUCOSE-METHANOL-CHOLINE GMC OXIDOREDUCTASE"/>
    <property type="match status" value="1"/>
</dbReference>
<reference evidence="8 9" key="1">
    <citation type="submission" date="2024-06" db="EMBL/GenBank/DDBJ databases">
        <authorList>
            <person name="Li Z."/>
            <person name="Jiang Y."/>
        </authorList>
    </citation>
    <scope>NUCLEOTIDE SEQUENCE [LARGE SCALE GENOMIC DNA]</scope>
    <source>
        <strain evidence="8 9">HSW-8</strain>
    </source>
</reference>
<keyword evidence="9" id="KW-1185">Reference proteome</keyword>
<dbReference type="InterPro" id="IPR007867">
    <property type="entry name" value="GMC_OxRtase_C"/>
</dbReference>
<dbReference type="PIRSF" id="PIRSF000137">
    <property type="entry name" value="Alcohol_oxidase"/>
    <property type="match status" value="1"/>
</dbReference>
<dbReference type="InterPro" id="IPR012132">
    <property type="entry name" value="GMC_OxRdtase"/>
</dbReference>
<dbReference type="Proteomes" id="UP001465331">
    <property type="component" value="Unassembled WGS sequence"/>
</dbReference>